<feature type="transmembrane region" description="Helical" evidence="6">
    <location>
        <begin position="458"/>
        <end position="483"/>
    </location>
</feature>
<dbReference type="InterPro" id="IPR036259">
    <property type="entry name" value="MFS_trans_sf"/>
</dbReference>
<dbReference type="Gene3D" id="1.20.1250.20">
    <property type="entry name" value="MFS general substrate transporter like domains"/>
    <property type="match status" value="1"/>
</dbReference>
<evidence type="ECO:0000256" key="3">
    <source>
        <dbReference type="ARBA" id="ARBA00022989"/>
    </source>
</evidence>
<dbReference type="PRINTS" id="PR01036">
    <property type="entry name" value="TCRTETB"/>
</dbReference>
<comment type="caution">
    <text evidence="8">The sequence shown here is derived from an EMBL/GenBank/DDBJ whole genome shotgun (WGS) entry which is preliminary data.</text>
</comment>
<reference evidence="9" key="1">
    <citation type="submission" date="2017-03" db="EMBL/GenBank/DDBJ databases">
        <authorList>
            <person name="Lund M.B."/>
        </authorList>
    </citation>
    <scope>NUCLEOTIDE SEQUENCE [LARGE SCALE GENOMIC DNA]</scope>
</reference>
<dbReference type="CDD" id="cd17321">
    <property type="entry name" value="MFS_MMR_MDR_like"/>
    <property type="match status" value="1"/>
</dbReference>
<feature type="transmembrane region" description="Helical" evidence="6">
    <location>
        <begin position="135"/>
        <end position="156"/>
    </location>
</feature>
<dbReference type="Gene3D" id="1.20.1720.10">
    <property type="entry name" value="Multidrug resistance protein D"/>
    <property type="match status" value="1"/>
</dbReference>
<feature type="transmembrane region" description="Helical" evidence="6">
    <location>
        <begin position="230"/>
        <end position="251"/>
    </location>
</feature>
<dbReference type="PANTHER" id="PTHR42718:SF42">
    <property type="entry name" value="EXPORT PROTEIN"/>
    <property type="match status" value="1"/>
</dbReference>
<sequence length="495" mass="51021">MRGTKKLQRHRSMVDGRPDAESARATAGEHALDGASAAPGSAVLLVITGLALFITGLDNLIVTIALPTIRDTLDVSVSDLSWTVNAYTITFAVFMLGASSFGRRYGRRRSFVAGVAIFTISSAVVALSTDLVTFGIARAAQGFGAALIVPLAFALVNSYSPDRRRPVYLGILGGINGLAVAIGPFVGGLIVSVANWQMIFWINVPLGVILVVLAIAVLPVEPRRTVRVDVAGFVTVSAGLFLVVLGFLALAQEQFDLVWTVVLILAGLALLALFFRLQATASSPLVPPAAIRARGLRLSVATAFFGTAGIFGSVFLLTQYLQLVLGYEPAAAGTATLPWTLVPLVAAPAAGILASKIGMKVPLALGSVLQFAALVWFAVVVRPDVPYLLLVPGMVMAGLGMGVFFALVTGQAMALVDGEEESIASGLSNSARELGVLAGVAVVAVVFAIAGGDATAGQFAAATPAALMVAAAFQAVSVVTAAASPDERHKSVRTA</sequence>
<accession>A0A2A6FNN3</accession>
<feature type="compositionally biased region" description="Basic residues" evidence="5">
    <location>
        <begin position="1"/>
        <end position="11"/>
    </location>
</feature>
<feature type="transmembrane region" description="Helical" evidence="6">
    <location>
        <begin position="42"/>
        <end position="68"/>
    </location>
</feature>
<evidence type="ECO:0000256" key="2">
    <source>
        <dbReference type="ARBA" id="ARBA00022692"/>
    </source>
</evidence>
<keyword evidence="3 6" id="KW-1133">Transmembrane helix</keyword>
<evidence type="ECO:0000256" key="4">
    <source>
        <dbReference type="ARBA" id="ARBA00023136"/>
    </source>
</evidence>
<feature type="transmembrane region" description="Helical" evidence="6">
    <location>
        <begin position="168"/>
        <end position="192"/>
    </location>
</feature>
<evidence type="ECO:0000256" key="5">
    <source>
        <dbReference type="SAM" id="MobiDB-lite"/>
    </source>
</evidence>
<feature type="transmembrane region" description="Helical" evidence="6">
    <location>
        <begin position="387"/>
        <end position="413"/>
    </location>
</feature>
<feature type="domain" description="Major facilitator superfamily (MFS) profile" evidence="7">
    <location>
        <begin position="44"/>
        <end position="489"/>
    </location>
</feature>
<feature type="transmembrane region" description="Helical" evidence="6">
    <location>
        <begin position="361"/>
        <end position="381"/>
    </location>
</feature>
<feature type="transmembrane region" description="Helical" evidence="6">
    <location>
        <begin position="80"/>
        <end position="98"/>
    </location>
</feature>
<evidence type="ECO:0000256" key="6">
    <source>
        <dbReference type="SAM" id="Phobius"/>
    </source>
</evidence>
<dbReference type="GO" id="GO:0022857">
    <property type="term" value="F:transmembrane transporter activity"/>
    <property type="evidence" value="ECO:0007669"/>
    <property type="project" value="InterPro"/>
</dbReference>
<dbReference type="SUPFAM" id="SSF103473">
    <property type="entry name" value="MFS general substrate transporter"/>
    <property type="match status" value="1"/>
</dbReference>
<dbReference type="Pfam" id="PF07690">
    <property type="entry name" value="MFS_1"/>
    <property type="match status" value="1"/>
</dbReference>
<dbReference type="InterPro" id="IPR020846">
    <property type="entry name" value="MFS_dom"/>
</dbReference>
<proteinExistence type="predicted"/>
<dbReference type="GO" id="GO:0005886">
    <property type="term" value="C:plasma membrane"/>
    <property type="evidence" value="ECO:0007669"/>
    <property type="project" value="UniProtKB-SubCell"/>
</dbReference>
<dbReference type="PROSITE" id="PS50850">
    <property type="entry name" value="MFS"/>
    <property type="match status" value="1"/>
</dbReference>
<evidence type="ECO:0000313" key="9">
    <source>
        <dbReference type="Proteomes" id="UP000219994"/>
    </source>
</evidence>
<dbReference type="AlphaFoldDB" id="A0A2A6FNN3"/>
<dbReference type="Proteomes" id="UP000219994">
    <property type="component" value="Unassembled WGS sequence"/>
</dbReference>
<feature type="transmembrane region" description="Helical" evidence="6">
    <location>
        <begin position="434"/>
        <end position="452"/>
    </location>
</feature>
<feature type="transmembrane region" description="Helical" evidence="6">
    <location>
        <begin position="110"/>
        <end position="129"/>
    </location>
</feature>
<keyword evidence="2 6" id="KW-0812">Transmembrane</keyword>
<dbReference type="EMBL" id="NAEP01000056">
    <property type="protein sequence ID" value="PDQ34290.1"/>
    <property type="molecule type" value="Genomic_DNA"/>
</dbReference>
<dbReference type="PANTHER" id="PTHR42718">
    <property type="entry name" value="MAJOR FACILITATOR SUPERFAMILY MULTIDRUG TRANSPORTER MFSC"/>
    <property type="match status" value="1"/>
</dbReference>
<gene>
    <name evidence="8" type="ORF">B5766_11620</name>
</gene>
<evidence type="ECO:0000256" key="1">
    <source>
        <dbReference type="ARBA" id="ARBA00004651"/>
    </source>
</evidence>
<evidence type="ECO:0000259" key="7">
    <source>
        <dbReference type="PROSITE" id="PS50850"/>
    </source>
</evidence>
<protein>
    <recommendedName>
        <fullName evidence="7">Major facilitator superfamily (MFS) profile domain-containing protein</fullName>
    </recommendedName>
</protein>
<keyword evidence="4 6" id="KW-0472">Membrane</keyword>
<feature type="transmembrane region" description="Helical" evidence="6">
    <location>
        <begin position="198"/>
        <end position="218"/>
    </location>
</feature>
<dbReference type="InterPro" id="IPR011701">
    <property type="entry name" value="MFS"/>
</dbReference>
<feature type="transmembrane region" description="Helical" evidence="6">
    <location>
        <begin position="296"/>
        <end position="317"/>
    </location>
</feature>
<feature type="transmembrane region" description="Helical" evidence="6">
    <location>
        <begin position="337"/>
        <end position="354"/>
    </location>
</feature>
<feature type="transmembrane region" description="Helical" evidence="6">
    <location>
        <begin position="257"/>
        <end position="275"/>
    </location>
</feature>
<evidence type="ECO:0000313" key="8">
    <source>
        <dbReference type="EMBL" id="PDQ34290.1"/>
    </source>
</evidence>
<comment type="subcellular location">
    <subcellularLocation>
        <location evidence="1">Cell membrane</location>
        <topology evidence="1">Multi-pass membrane protein</topology>
    </subcellularLocation>
</comment>
<name>A0A2A6FNN3_9MICO</name>
<feature type="region of interest" description="Disordered" evidence="5">
    <location>
        <begin position="1"/>
        <end position="20"/>
    </location>
</feature>
<organism evidence="8 9">
    <name type="scientific">Candidatus Lumbricidiphila eiseniae</name>
    <dbReference type="NCBI Taxonomy" id="1969409"/>
    <lineage>
        <taxon>Bacteria</taxon>
        <taxon>Bacillati</taxon>
        <taxon>Actinomycetota</taxon>
        <taxon>Actinomycetes</taxon>
        <taxon>Micrococcales</taxon>
        <taxon>Microbacteriaceae</taxon>
        <taxon>Candidatus Lumbricidiphila</taxon>
    </lineage>
</organism>